<dbReference type="PANTHER" id="PTHR45138:SF9">
    <property type="entry name" value="DIGUANYLATE CYCLASE DGCM-RELATED"/>
    <property type="match status" value="1"/>
</dbReference>
<dbReference type="InterPro" id="IPR050469">
    <property type="entry name" value="Diguanylate_Cyclase"/>
</dbReference>
<feature type="transmembrane region" description="Helical" evidence="3">
    <location>
        <begin position="31"/>
        <end position="48"/>
    </location>
</feature>
<dbReference type="SMART" id="SM00267">
    <property type="entry name" value="GGDEF"/>
    <property type="match status" value="1"/>
</dbReference>
<name>A0A2T3MZW5_9GAMM</name>
<evidence type="ECO:0000256" key="1">
    <source>
        <dbReference type="ARBA" id="ARBA00012528"/>
    </source>
</evidence>
<dbReference type="Proteomes" id="UP000240904">
    <property type="component" value="Unassembled WGS sequence"/>
</dbReference>
<evidence type="ECO:0000256" key="2">
    <source>
        <dbReference type="ARBA" id="ARBA00034247"/>
    </source>
</evidence>
<dbReference type="Pfam" id="PF00990">
    <property type="entry name" value="GGDEF"/>
    <property type="match status" value="1"/>
</dbReference>
<sequence length="295" mass="33665">MNNISQLPMRLTIFACTGILLFAFVASSESFEIVISILTLSLIAMLLGEDFGEEMKLWLLLALGSYGLGVIADLLDEIPELDNHWLLNKTDDAFMQIGVFLMCFCFIKMLHQRRTLIDDLNTQIAKARTLGRELSRQALHDDLTGLQNRRALFRQFDKMAINLQHGILAYIDLDNFKQVNDSYGHKHGDELLVTIARQLIRTAPKGSQIFRIGGDEFVVLMPSEDQSFYHEWIDKLYETTTDTRASFNIDISIGLAPYYPGNLSDPDIILARADRAMYKEKITRNQQSRSDNSYK</sequence>
<dbReference type="InterPro" id="IPR043128">
    <property type="entry name" value="Rev_trsase/Diguanyl_cyclase"/>
</dbReference>
<keyword evidence="3" id="KW-1133">Transmembrane helix</keyword>
<dbReference type="CDD" id="cd01949">
    <property type="entry name" value="GGDEF"/>
    <property type="match status" value="1"/>
</dbReference>
<gene>
    <name evidence="5" type="ORF">C9I89_09590</name>
</gene>
<feature type="domain" description="GGDEF" evidence="4">
    <location>
        <begin position="164"/>
        <end position="292"/>
    </location>
</feature>
<reference evidence="5 6" key="1">
    <citation type="submission" date="2018-03" db="EMBL/GenBank/DDBJ databases">
        <title>Whole genome sequencing of Histamine producing bacteria.</title>
        <authorList>
            <person name="Butler K."/>
        </authorList>
    </citation>
    <scope>NUCLEOTIDE SEQUENCE [LARGE SCALE GENOMIC DNA]</scope>
    <source>
        <strain evidence="5 6">DSM 16190</strain>
    </source>
</reference>
<dbReference type="InterPro" id="IPR029787">
    <property type="entry name" value="Nucleotide_cyclase"/>
</dbReference>
<dbReference type="PROSITE" id="PS50887">
    <property type="entry name" value="GGDEF"/>
    <property type="match status" value="1"/>
</dbReference>
<dbReference type="OrthoDB" id="70510at2"/>
<feature type="transmembrane region" description="Helical" evidence="3">
    <location>
        <begin position="94"/>
        <end position="111"/>
    </location>
</feature>
<evidence type="ECO:0000313" key="6">
    <source>
        <dbReference type="Proteomes" id="UP000240904"/>
    </source>
</evidence>
<feature type="transmembrane region" description="Helical" evidence="3">
    <location>
        <begin position="57"/>
        <end position="74"/>
    </location>
</feature>
<dbReference type="NCBIfam" id="TIGR00254">
    <property type="entry name" value="GGDEF"/>
    <property type="match status" value="1"/>
</dbReference>
<keyword evidence="6" id="KW-1185">Reference proteome</keyword>
<dbReference type="AlphaFoldDB" id="A0A2T3MZW5"/>
<evidence type="ECO:0000313" key="5">
    <source>
        <dbReference type="EMBL" id="PSW05489.1"/>
    </source>
</evidence>
<proteinExistence type="predicted"/>
<comment type="caution">
    <text evidence="5">The sequence shown here is derived from an EMBL/GenBank/DDBJ whole genome shotgun (WGS) entry which is preliminary data.</text>
</comment>
<dbReference type="Gene3D" id="3.30.70.270">
    <property type="match status" value="1"/>
</dbReference>
<feature type="transmembrane region" description="Helical" evidence="3">
    <location>
        <begin position="7"/>
        <end position="25"/>
    </location>
</feature>
<comment type="catalytic activity">
    <reaction evidence="2">
        <text>2 GTP = 3',3'-c-di-GMP + 2 diphosphate</text>
        <dbReference type="Rhea" id="RHEA:24898"/>
        <dbReference type="ChEBI" id="CHEBI:33019"/>
        <dbReference type="ChEBI" id="CHEBI:37565"/>
        <dbReference type="ChEBI" id="CHEBI:58805"/>
        <dbReference type="EC" id="2.7.7.65"/>
    </reaction>
</comment>
<organism evidence="5 6">
    <name type="scientific">Photobacterium lipolyticum</name>
    <dbReference type="NCBI Taxonomy" id="266810"/>
    <lineage>
        <taxon>Bacteria</taxon>
        <taxon>Pseudomonadati</taxon>
        <taxon>Pseudomonadota</taxon>
        <taxon>Gammaproteobacteria</taxon>
        <taxon>Vibrionales</taxon>
        <taxon>Vibrionaceae</taxon>
        <taxon>Photobacterium</taxon>
    </lineage>
</organism>
<dbReference type="PANTHER" id="PTHR45138">
    <property type="entry name" value="REGULATORY COMPONENTS OF SENSORY TRANSDUCTION SYSTEM"/>
    <property type="match status" value="1"/>
</dbReference>
<evidence type="ECO:0000256" key="3">
    <source>
        <dbReference type="SAM" id="Phobius"/>
    </source>
</evidence>
<dbReference type="InterPro" id="IPR000160">
    <property type="entry name" value="GGDEF_dom"/>
</dbReference>
<dbReference type="EMBL" id="PYMC01000005">
    <property type="protein sequence ID" value="PSW05489.1"/>
    <property type="molecule type" value="Genomic_DNA"/>
</dbReference>
<evidence type="ECO:0000259" key="4">
    <source>
        <dbReference type="PROSITE" id="PS50887"/>
    </source>
</evidence>
<accession>A0A2T3MZW5</accession>
<dbReference type="GO" id="GO:0052621">
    <property type="term" value="F:diguanylate cyclase activity"/>
    <property type="evidence" value="ECO:0007669"/>
    <property type="project" value="UniProtKB-EC"/>
</dbReference>
<dbReference type="EC" id="2.7.7.65" evidence="1"/>
<keyword evidence="3" id="KW-0812">Transmembrane</keyword>
<protein>
    <recommendedName>
        <fullName evidence="1">diguanylate cyclase</fullName>
        <ecNumber evidence="1">2.7.7.65</ecNumber>
    </recommendedName>
</protein>
<dbReference type="SUPFAM" id="SSF55073">
    <property type="entry name" value="Nucleotide cyclase"/>
    <property type="match status" value="1"/>
</dbReference>
<dbReference type="RefSeq" id="WP_107283130.1">
    <property type="nucleotide sequence ID" value="NZ_PYMC01000005.1"/>
</dbReference>
<keyword evidence="3" id="KW-0472">Membrane</keyword>